<keyword evidence="1" id="KW-0472">Membrane</keyword>
<proteinExistence type="predicted"/>
<evidence type="ECO:0000313" key="3">
    <source>
        <dbReference type="Proteomes" id="UP000002316"/>
    </source>
</evidence>
<name>C9ZST2_TRYB9</name>
<reference evidence="3" key="1">
    <citation type="journal article" date="2010" name="PLoS Negl. Trop. Dis.">
        <title>The genome sequence of Trypanosoma brucei gambiense, causative agent of chronic human african trypanosomiasis.</title>
        <authorList>
            <person name="Jackson A.P."/>
            <person name="Sanders M."/>
            <person name="Berry A."/>
            <person name="McQuillan J."/>
            <person name="Aslett M.A."/>
            <person name="Quail M.A."/>
            <person name="Chukualim B."/>
            <person name="Capewell P."/>
            <person name="MacLeod A."/>
            <person name="Melville S.E."/>
            <person name="Gibson W."/>
            <person name="Barry J.D."/>
            <person name="Berriman M."/>
            <person name="Hertz-Fowler C."/>
        </authorList>
    </citation>
    <scope>NUCLEOTIDE SEQUENCE [LARGE SCALE GENOMIC DNA]</scope>
    <source>
        <strain evidence="3">MHOM/CI/86/DAL972</strain>
    </source>
</reference>
<sequence>MHVLYWGDSAPNSSVLEVGTTGLFGDIISSLFCSCTKGVCLPPLCRLFFPVFFSSSLSPAPAPYLFPSFILFFLRFPFSLHPFAAVRFATVRCNRYTVVQLPIFPPQTLVEAFNNSK</sequence>
<dbReference type="RefSeq" id="XP_011774747.1">
    <property type="nucleotide sequence ID" value="XM_011776445.1"/>
</dbReference>
<protein>
    <submittedName>
        <fullName evidence="2">Uncharacterized protein</fullName>
    </submittedName>
</protein>
<accession>C9ZST2</accession>
<evidence type="ECO:0000313" key="2">
    <source>
        <dbReference type="EMBL" id="CBH12467.1"/>
    </source>
</evidence>
<gene>
    <name evidence="2" type="ORF">TbgDal_VII4000</name>
</gene>
<organism evidence="2 3">
    <name type="scientific">Trypanosoma brucei gambiense (strain MHOM/CI/86/DAL972)</name>
    <dbReference type="NCBI Taxonomy" id="679716"/>
    <lineage>
        <taxon>Eukaryota</taxon>
        <taxon>Discoba</taxon>
        <taxon>Euglenozoa</taxon>
        <taxon>Kinetoplastea</taxon>
        <taxon>Metakinetoplastina</taxon>
        <taxon>Trypanosomatida</taxon>
        <taxon>Trypanosomatidae</taxon>
        <taxon>Trypanosoma</taxon>
    </lineage>
</organism>
<keyword evidence="1" id="KW-1133">Transmembrane helix</keyword>
<keyword evidence="1" id="KW-0812">Transmembrane</keyword>
<dbReference type="KEGG" id="tbg:TbgDal_VII4000"/>
<dbReference type="Proteomes" id="UP000002316">
    <property type="component" value="Chromosome 7"/>
</dbReference>
<dbReference type="EMBL" id="FN554970">
    <property type="protein sequence ID" value="CBH12467.1"/>
    <property type="molecule type" value="Genomic_DNA"/>
</dbReference>
<dbReference type="GeneID" id="23862604"/>
<feature type="transmembrane region" description="Helical" evidence="1">
    <location>
        <begin position="64"/>
        <end position="86"/>
    </location>
</feature>
<dbReference type="AlphaFoldDB" id="C9ZST2"/>
<evidence type="ECO:0000256" key="1">
    <source>
        <dbReference type="SAM" id="Phobius"/>
    </source>
</evidence>